<gene>
    <name evidence="1" type="ORF">CCACVL1_27984</name>
</gene>
<dbReference type="OrthoDB" id="1740142at2759"/>
<dbReference type="Proteomes" id="UP000188268">
    <property type="component" value="Unassembled WGS sequence"/>
</dbReference>
<accession>A0A1R3G815</accession>
<dbReference type="AlphaFoldDB" id="A0A1R3G815"/>
<reference evidence="1 2" key="1">
    <citation type="submission" date="2013-09" db="EMBL/GenBank/DDBJ databases">
        <title>Corchorus capsularis genome sequencing.</title>
        <authorList>
            <person name="Alam M."/>
            <person name="Haque M.S."/>
            <person name="Islam M.S."/>
            <person name="Emdad E.M."/>
            <person name="Islam M.M."/>
            <person name="Ahmed B."/>
            <person name="Halim A."/>
            <person name="Hossen Q.M.M."/>
            <person name="Hossain M.Z."/>
            <person name="Ahmed R."/>
            <person name="Khan M.M."/>
            <person name="Islam R."/>
            <person name="Rashid M.M."/>
            <person name="Khan S.A."/>
            <person name="Rahman M.S."/>
            <person name="Alam M."/>
        </authorList>
    </citation>
    <scope>NUCLEOTIDE SEQUENCE [LARGE SCALE GENOMIC DNA]</scope>
    <source>
        <strain evidence="2">cv. CVL-1</strain>
        <tissue evidence="1">Whole seedling</tissue>
    </source>
</reference>
<name>A0A1R3G815_COCAP</name>
<comment type="caution">
    <text evidence="1">The sequence shown here is derived from an EMBL/GenBank/DDBJ whole genome shotgun (WGS) entry which is preliminary data.</text>
</comment>
<protein>
    <submittedName>
        <fullName evidence="1">Uncharacterized protein</fullName>
    </submittedName>
</protein>
<evidence type="ECO:0000313" key="1">
    <source>
        <dbReference type="EMBL" id="OMO54197.1"/>
    </source>
</evidence>
<organism evidence="1 2">
    <name type="scientific">Corchorus capsularis</name>
    <name type="common">Jute</name>
    <dbReference type="NCBI Taxonomy" id="210143"/>
    <lineage>
        <taxon>Eukaryota</taxon>
        <taxon>Viridiplantae</taxon>
        <taxon>Streptophyta</taxon>
        <taxon>Embryophyta</taxon>
        <taxon>Tracheophyta</taxon>
        <taxon>Spermatophyta</taxon>
        <taxon>Magnoliopsida</taxon>
        <taxon>eudicotyledons</taxon>
        <taxon>Gunneridae</taxon>
        <taxon>Pentapetalae</taxon>
        <taxon>rosids</taxon>
        <taxon>malvids</taxon>
        <taxon>Malvales</taxon>
        <taxon>Malvaceae</taxon>
        <taxon>Grewioideae</taxon>
        <taxon>Apeibeae</taxon>
        <taxon>Corchorus</taxon>
    </lineage>
</organism>
<dbReference type="EMBL" id="AWWV01015017">
    <property type="protein sequence ID" value="OMO54197.1"/>
    <property type="molecule type" value="Genomic_DNA"/>
</dbReference>
<proteinExistence type="predicted"/>
<sequence length="78" mass="9378">MPVKGRDLFGNKNGWRPSRNRNWELDASVNYRKKMRMSAENLLGVTPEMRKRDLLWVYRCMRIKVDRSLSFLVSLKFD</sequence>
<dbReference type="Gramene" id="OMO54197">
    <property type="protein sequence ID" value="OMO54197"/>
    <property type="gene ID" value="CCACVL1_27984"/>
</dbReference>
<keyword evidence="2" id="KW-1185">Reference proteome</keyword>
<evidence type="ECO:0000313" key="2">
    <source>
        <dbReference type="Proteomes" id="UP000188268"/>
    </source>
</evidence>